<accession>A0A7S1X826</accession>
<reference evidence="2" key="1">
    <citation type="submission" date="2021-01" db="EMBL/GenBank/DDBJ databases">
        <authorList>
            <person name="Corre E."/>
            <person name="Pelletier E."/>
            <person name="Niang G."/>
            <person name="Scheremetjew M."/>
            <person name="Finn R."/>
            <person name="Kale V."/>
            <person name="Holt S."/>
            <person name="Cochrane G."/>
            <person name="Meng A."/>
            <person name="Brown T."/>
            <person name="Cohen L."/>
        </authorList>
    </citation>
    <scope>NUCLEOTIDE SEQUENCE</scope>
    <source>
        <strain evidence="2">PLY429</strain>
    </source>
</reference>
<dbReference type="EMBL" id="HBGG01032130">
    <property type="protein sequence ID" value="CAD9214543.1"/>
    <property type="molecule type" value="Transcribed_RNA"/>
</dbReference>
<dbReference type="AlphaFoldDB" id="A0A7S1X826"/>
<feature type="domain" description="Ubiquitin-like" evidence="1">
    <location>
        <begin position="31"/>
        <end position="88"/>
    </location>
</feature>
<dbReference type="PANTHER" id="PTHR41749:SF1">
    <property type="entry name" value="UBIQUITIN-LIKE DOMAIN-CONTAINING PROTEIN"/>
    <property type="match status" value="1"/>
</dbReference>
<evidence type="ECO:0000313" key="2">
    <source>
        <dbReference type="EMBL" id="CAD9214543.1"/>
    </source>
</evidence>
<name>A0A7S1X826_9CHLO</name>
<evidence type="ECO:0000259" key="1">
    <source>
        <dbReference type="PROSITE" id="PS50053"/>
    </source>
</evidence>
<organism evidence="2">
    <name type="scientific">Tetraselmis chuii</name>
    <dbReference type="NCBI Taxonomy" id="63592"/>
    <lineage>
        <taxon>Eukaryota</taxon>
        <taxon>Viridiplantae</taxon>
        <taxon>Chlorophyta</taxon>
        <taxon>core chlorophytes</taxon>
        <taxon>Chlorodendrophyceae</taxon>
        <taxon>Chlorodendrales</taxon>
        <taxon>Chlorodendraceae</taxon>
        <taxon>Tetraselmis</taxon>
    </lineage>
</organism>
<sequence length="105" mass="11446">MGGLDVDFEQTKVQAGGVKSAEEDAQFGDSVSITFKLPGGSDATHPFKMGHTVEYVKAFLCREHELPMGKVKLTFQEREMIDPLSLVDVRGFEGASQQVAVEVLT</sequence>
<dbReference type="PANTHER" id="PTHR41749">
    <property type="entry name" value="UBIQUITIN-LIKE DOMAIN-CONTAINING PROTEIN"/>
    <property type="match status" value="1"/>
</dbReference>
<dbReference type="InterPro" id="IPR029071">
    <property type="entry name" value="Ubiquitin-like_domsf"/>
</dbReference>
<dbReference type="SUPFAM" id="SSF54236">
    <property type="entry name" value="Ubiquitin-like"/>
    <property type="match status" value="1"/>
</dbReference>
<dbReference type="InterPro" id="IPR000626">
    <property type="entry name" value="Ubiquitin-like_dom"/>
</dbReference>
<gene>
    <name evidence="2" type="ORF">TCHU04912_LOCUS16783</name>
</gene>
<protein>
    <recommendedName>
        <fullName evidence="1">Ubiquitin-like domain-containing protein</fullName>
    </recommendedName>
</protein>
<proteinExistence type="predicted"/>
<dbReference type="PROSITE" id="PS50053">
    <property type="entry name" value="UBIQUITIN_2"/>
    <property type="match status" value="1"/>
</dbReference>